<dbReference type="PROSITE" id="PS51257">
    <property type="entry name" value="PROKAR_LIPOPROTEIN"/>
    <property type="match status" value="1"/>
</dbReference>
<dbReference type="EMBL" id="CP012752">
    <property type="protein sequence ID" value="ALG13671.1"/>
    <property type="molecule type" value="Genomic_DNA"/>
</dbReference>
<dbReference type="Pfam" id="PF04203">
    <property type="entry name" value="Sortase"/>
    <property type="match status" value="1"/>
</dbReference>
<dbReference type="OrthoDB" id="525039at2"/>
<protein>
    <submittedName>
        <fullName evidence="3">Peptidase C60</fullName>
    </submittedName>
</protein>
<evidence type="ECO:0000256" key="2">
    <source>
        <dbReference type="SAM" id="SignalP"/>
    </source>
</evidence>
<dbReference type="GO" id="GO:0016787">
    <property type="term" value="F:hydrolase activity"/>
    <property type="evidence" value="ECO:0007669"/>
    <property type="project" value="UniProtKB-KW"/>
</dbReference>
<dbReference type="RefSeq" id="WP_054295557.1">
    <property type="nucleotide sequence ID" value="NZ_CP012752.1"/>
</dbReference>
<reference evidence="3 4" key="1">
    <citation type="submission" date="2015-07" db="EMBL/GenBank/DDBJ databases">
        <title>Genome sequencing of Kibdelosporangium phytohabitans.</title>
        <authorList>
            <person name="Qin S."/>
            <person name="Xing K."/>
        </authorList>
    </citation>
    <scope>NUCLEOTIDE SEQUENCE [LARGE SCALE GENOMIC DNA]</scope>
    <source>
        <strain evidence="3 4">KLBMP1111</strain>
    </source>
</reference>
<dbReference type="InterPro" id="IPR005754">
    <property type="entry name" value="Sortase"/>
</dbReference>
<dbReference type="STRING" id="860235.AOZ06_48520"/>
<accession>A0A0N7F5A3</accession>
<dbReference type="AlphaFoldDB" id="A0A0N7F5A3"/>
<dbReference type="InterPro" id="IPR042001">
    <property type="entry name" value="Sortase_F"/>
</dbReference>
<dbReference type="Gene3D" id="2.40.260.10">
    <property type="entry name" value="Sortase"/>
    <property type="match status" value="1"/>
</dbReference>
<proteinExistence type="predicted"/>
<gene>
    <name evidence="3" type="ORF">AOZ06_48520</name>
</gene>
<evidence type="ECO:0000313" key="3">
    <source>
        <dbReference type="EMBL" id="ALG13671.1"/>
    </source>
</evidence>
<dbReference type="KEGG" id="kphy:AOZ06_48520"/>
<keyword evidence="2" id="KW-0732">Signal</keyword>
<dbReference type="CDD" id="cd05829">
    <property type="entry name" value="Sortase_F"/>
    <property type="match status" value="1"/>
</dbReference>
<feature type="signal peptide" evidence="2">
    <location>
        <begin position="1"/>
        <end position="21"/>
    </location>
</feature>
<evidence type="ECO:0000313" key="4">
    <source>
        <dbReference type="Proteomes" id="UP000063699"/>
    </source>
</evidence>
<evidence type="ECO:0000256" key="1">
    <source>
        <dbReference type="ARBA" id="ARBA00022801"/>
    </source>
</evidence>
<dbReference type="Proteomes" id="UP000063699">
    <property type="component" value="Chromosome"/>
</dbReference>
<keyword evidence="1" id="KW-0378">Hydrolase</keyword>
<dbReference type="NCBIfam" id="NF033748">
    <property type="entry name" value="class_F_sortase"/>
    <property type="match status" value="1"/>
</dbReference>
<name>A0A0N7F5A3_9PSEU</name>
<keyword evidence="4" id="KW-1185">Reference proteome</keyword>
<dbReference type="SUPFAM" id="SSF63817">
    <property type="entry name" value="Sortase"/>
    <property type="match status" value="1"/>
</dbReference>
<feature type="chain" id="PRO_5039077879" evidence="2">
    <location>
        <begin position="22"/>
        <end position="207"/>
    </location>
</feature>
<dbReference type="InterPro" id="IPR023365">
    <property type="entry name" value="Sortase_dom-sf"/>
</dbReference>
<organism evidence="3 4">
    <name type="scientific">Kibdelosporangium phytohabitans</name>
    <dbReference type="NCBI Taxonomy" id="860235"/>
    <lineage>
        <taxon>Bacteria</taxon>
        <taxon>Bacillati</taxon>
        <taxon>Actinomycetota</taxon>
        <taxon>Actinomycetes</taxon>
        <taxon>Pseudonocardiales</taxon>
        <taxon>Pseudonocardiaceae</taxon>
        <taxon>Kibdelosporangium</taxon>
    </lineage>
</organism>
<sequence>MIAVRAWLGAAAVLFVLVGCAGCGGDDGEPVAPVGQASTVDSGAAPAVHGVASLPPSTPTEIAIPKIGARSSLVLLGLNADRTIQVPPVDQPMQAGWYDKAPTPGEVGPAIVLGHVDGNKKPGIFHRLKELVVGDEIAVSRQDGKTAQFKVTHVEQIAKREFPTDKVYGDTQGPELRLITCGGQFDHAAHSYKDNIIVYAALIPPVS</sequence>